<proteinExistence type="predicted"/>
<organism evidence="1 2">
    <name type="scientific">Asaia bogorensis NBRC 16594</name>
    <dbReference type="NCBI Taxonomy" id="1231624"/>
    <lineage>
        <taxon>Bacteria</taxon>
        <taxon>Pseudomonadati</taxon>
        <taxon>Pseudomonadota</taxon>
        <taxon>Alphaproteobacteria</taxon>
        <taxon>Acetobacterales</taxon>
        <taxon>Acetobacteraceae</taxon>
        <taxon>Asaia</taxon>
    </lineage>
</organism>
<comment type="caution">
    <text evidence="1">The sequence shown here is derived from an EMBL/GenBank/DDBJ whole genome shotgun (WGS) entry which is preliminary data.</text>
</comment>
<sequence>MNVIQKKTGARLSIPIYPALAEINAKEPSPDATYLQNQAGLQASANGLGNQFRAPANAAGVTAIFRVMACEKRRPGDLLRQAVRHTR</sequence>
<accession>A0AAN4R482</accession>
<evidence type="ECO:0000313" key="1">
    <source>
        <dbReference type="EMBL" id="GEL54038.1"/>
    </source>
</evidence>
<dbReference type="EMBL" id="BJVS01000005">
    <property type="protein sequence ID" value="GEL54038.1"/>
    <property type="molecule type" value="Genomic_DNA"/>
</dbReference>
<evidence type="ECO:0000313" key="2">
    <source>
        <dbReference type="Proteomes" id="UP000321287"/>
    </source>
</evidence>
<gene>
    <name evidence="1" type="ORF">ABO01nite_20450</name>
</gene>
<dbReference type="AlphaFoldDB" id="A0AAN4R482"/>
<dbReference type="Proteomes" id="UP000321287">
    <property type="component" value="Unassembled WGS sequence"/>
</dbReference>
<reference evidence="1 2" key="1">
    <citation type="submission" date="2019-07" db="EMBL/GenBank/DDBJ databases">
        <title>Whole genome shotgun sequence of Asaia bogorensis NBRC 16594.</title>
        <authorList>
            <person name="Hosoyama A."/>
            <person name="Uohara A."/>
            <person name="Ohji S."/>
            <person name="Ichikawa N."/>
        </authorList>
    </citation>
    <scope>NUCLEOTIDE SEQUENCE [LARGE SCALE GENOMIC DNA]</scope>
    <source>
        <strain evidence="1 2">NBRC 16594</strain>
    </source>
</reference>
<protein>
    <submittedName>
        <fullName evidence="1">Uncharacterized protein</fullName>
    </submittedName>
</protein>
<name>A0AAN4R482_9PROT</name>
<keyword evidence="2" id="KW-1185">Reference proteome</keyword>